<dbReference type="AlphaFoldDB" id="A0A371ERH7"/>
<dbReference type="OrthoDB" id="1929566at2759"/>
<dbReference type="EMBL" id="QJKJ01012441">
    <property type="protein sequence ID" value="RDX68660.1"/>
    <property type="molecule type" value="Genomic_DNA"/>
</dbReference>
<reference evidence="1" key="1">
    <citation type="submission" date="2018-05" db="EMBL/GenBank/DDBJ databases">
        <title>Draft genome of Mucuna pruriens seed.</title>
        <authorList>
            <person name="Nnadi N.E."/>
            <person name="Vos R."/>
            <person name="Hasami M.H."/>
            <person name="Devisetty U.K."/>
            <person name="Aguiy J.C."/>
        </authorList>
    </citation>
    <scope>NUCLEOTIDE SEQUENCE [LARGE SCALE GENOMIC DNA]</scope>
    <source>
        <strain evidence="1">JCA_2017</strain>
    </source>
</reference>
<sequence length="251" mass="29764">MQFVNISYIKCDIPELRGDNYKVWKERILLHLVWMETNFAIRKDEPPNIIETSSPDVVDLYEKWERSNRLSMIQKISIGIQGFVDQHDKVRDLMDTIDQQFTTFDKSLTNILIMQFTYMKLTRIRSVLDHIMCIRDIVTQLNGLEVTMSKSFMIHYIFKNLVIDNVCSRGGKIDNGRGGKGELNNLWKEQEESHVGYKWVFRRKTHKTTLRDIRQDLLPKDSVEENKLTTQRHFLLYQRFSLSNYDISSSF</sequence>
<accession>A0A371ERH7</accession>
<dbReference type="Proteomes" id="UP000257109">
    <property type="component" value="Unassembled WGS sequence"/>
</dbReference>
<evidence type="ECO:0000313" key="1">
    <source>
        <dbReference type="EMBL" id="RDX68660.1"/>
    </source>
</evidence>
<evidence type="ECO:0008006" key="3">
    <source>
        <dbReference type="Google" id="ProtNLM"/>
    </source>
</evidence>
<gene>
    <name evidence="1" type="ORF">CR513_52321</name>
</gene>
<protein>
    <recommendedName>
        <fullName evidence="3">DUF4219 domain-containing protein</fullName>
    </recommendedName>
</protein>
<keyword evidence="2" id="KW-1185">Reference proteome</keyword>
<name>A0A371ERH7_MUCPR</name>
<comment type="caution">
    <text evidence="1">The sequence shown here is derived from an EMBL/GenBank/DDBJ whole genome shotgun (WGS) entry which is preliminary data.</text>
</comment>
<organism evidence="1 2">
    <name type="scientific">Mucuna pruriens</name>
    <name type="common">Velvet bean</name>
    <name type="synonym">Dolichos pruriens</name>
    <dbReference type="NCBI Taxonomy" id="157652"/>
    <lineage>
        <taxon>Eukaryota</taxon>
        <taxon>Viridiplantae</taxon>
        <taxon>Streptophyta</taxon>
        <taxon>Embryophyta</taxon>
        <taxon>Tracheophyta</taxon>
        <taxon>Spermatophyta</taxon>
        <taxon>Magnoliopsida</taxon>
        <taxon>eudicotyledons</taxon>
        <taxon>Gunneridae</taxon>
        <taxon>Pentapetalae</taxon>
        <taxon>rosids</taxon>
        <taxon>fabids</taxon>
        <taxon>Fabales</taxon>
        <taxon>Fabaceae</taxon>
        <taxon>Papilionoideae</taxon>
        <taxon>50 kb inversion clade</taxon>
        <taxon>NPAAA clade</taxon>
        <taxon>indigoferoid/millettioid clade</taxon>
        <taxon>Phaseoleae</taxon>
        <taxon>Mucuna</taxon>
    </lineage>
</organism>
<evidence type="ECO:0000313" key="2">
    <source>
        <dbReference type="Proteomes" id="UP000257109"/>
    </source>
</evidence>
<proteinExistence type="predicted"/>
<feature type="non-terminal residue" evidence="1">
    <location>
        <position position="1"/>
    </location>
</feature>